<evidence type="ECO:0000313" key="3">
    <source>
        <dbReference type="Proteomes" id="UP000272462"/>
    </source>
</evidence>
<dbReference type="EMBL" id="CP025121">
    <property type="protein sequence ID" value="AYJ01064.1"/>
    <property type="molecule type" value="Genomic_DNA"/>
</dbReference>
<keyword evidence="1" id="KW-0812">Transmembrane</keyword>
<feature type="transmembrane region" description="Helical" evidence="1">
    <location>
        <begin position="43"/>
        <end position="63"/>
    </location>
</feature>
<feature type="transmembrane region" description="Helical" evidence="1">
    <location>
        <begin position="75"/>
        <end position="97"/>
    </location>
</feature>
<reference evidence="2 3" key="1">
    <citation type="journal article" date="2018" name="BMC Genomics">
        <title>Comparative genome analysis of jujube witches'-broom Phytoplasma, an obligate pathogen that causes jujube witches'-broom disease.</title>
        <authorList>
            <person name="Wang J."/>
            <person name="Song L."/>
            <person name="Jiao Q."/>
            <person name="Yang S."/>
            <person name="Gao R."/>
            <person name="Lu X."/>
            <person name="Zhou G."/>
        </authorList>
    </citation>
    <scope>NUCLEOTIDE SEQUENCE [LARGE SCALE GENOMIC DNA]</scope>
    <source>
        <strain evidence="2">Jwb-nky</strain>
    </source>
</reference>
<name>A0A660HM01_ZIZJU</name>
<keyword evidence="1" id="KW-1133">Transmembrane helix</keyword>
<keyword evidence="3" id="KW-1185">Reference proteome</keyword>
<feature type="transmembrane region" description="Helical" evidence="1">
    <location>
        <begin position="12"/>
        <end position="31"/>
    </location>
</feature>
<dbReference type="KEGG" id="pzi:CWO85_00725"/>
<evidence type="ECO:0000256" key="1">
    <source>
        <dbReference type="SAM" id="Phobius"/>
    </source>
</evidence>
<organism evidence="2 3">
    <name type="scientific">Ziziphus jujuba witches'-broom phytoplasma</name>
    <dbReference type="NCBI Taxonomy" id="135727"/>
    <lineage>
        <taxon>Bacteria</taxon>
        <taxon>Bacillati</taxon>
        <taxon>Mycoplasmatota</taxon>
        <taxon>Mollicutes</taxon>
        <taxon>Acholeplasmatales</taxon>
        <taxon>Acholeplasmataceae</taxon>
        <taxon>Candidatus Phytoplasma</taxon>
        <taxon>16SrV (Elm yellows group)</taxon>
    </lineage>
</organism>
<keyword evidence="1" id="KW-0472">Membrane</keyword>
<accession>A0A660HM01</accession>
<feature type="transmembrane region" description="Helical" evidence="1">
    <location>
        <begin position="140"/>
        <end position="158"/>
    </location>
</feature>
<feature type="transmembrane region" description="Helical" evidence="1">
    <location>
        <begin position="109"/>
        <end position="128"/>
    </location>
</feature>
<evidence type="ECO:0000313" key="2">
    <source>
        <dbReference type="EMBL" id="AYJ01064.1"/>
    </source>
</evidence>
<gene>
    <name evidence="2" type="ORF">CWO85_00725</name>
</gene>
<feature type="transmembrane region" description="Helical" evidence="1">
    <location>
        <begin position="164"/>
        <end position="185"/>
    </location>
</feature>
<protein>
    <submittedName>
        <fullName evidence="2">Uncharacterized protein</fullName>
    </submittedName>
</protein>
<dbReference type="AlphaFoldDB" id="A0A660HM01"/>
<proteinExistence type="predicted"/>
<dbReference type="Proteomes" id="UP000272462">
    <property type="component" value="Chromosome"/>
</dbReference>
<sequence>MIKEEVTKKDIFSTLAKGLFFLIVAIAFWLHDKFTITISSYDINIYKILLGCLIICITYLLVLPSFKKNTGFVKFLFLIEAFIFVLVSLGLIFHFLIDTEQKFLKNITELHFIFYYIFIIHSIIKLYIGFKLSDKKDIFASFKFVIYIATLSTSFFLMGKEVDVTEYIMIMLSILFLLFFVYYLYLASKKISIFNNKEKSIIETEE</sequence>
<dbReference type="RefSeq" id="WP_121463795.1">
    <property type="nucleotide sequence ID" value="NZ_CP025121.1"/>
</dbReference>